<organism evidence="2 3">
    <name type="scientific">Longispora fulva</name>
    <dbReference type="NCBI Taxonomy" id="619741"/>
    <lineage>
        <taxon>Bacteria</taxon>
        <taxon>Bacillati</taxon>
        <taxon>Actinomycetota</taxon>
        <taxon>Actinomycetes</taxon>
        <taxon>Micromonosporales</taxon>
        <taxon>Micromonosporaceae</taxon>
        <taxon>Longispora</taxon>
    </lineage>
</organism>
<evidence type="ECO:0000313" key="2">
    <source>
        <dbReference type="EMBL" id="MBG6137407.1"/>
    </source>
</evidence>
<feature type="transmembrane region" description="Helical" evidence="1">
    <location>
        <begin position="197"/>
        <end position="221"/>
    </location>
</feature>
<keyword evidence="1" id="KW-0812">Transmembrane</keyword>
<dbReference type="Proteomes" id="UP000622552">
    <property type="component" value="Unassembled WGS sequence"/>
</dbReference>
<accession>A0A8J7GIM2</accession>
<evidence type="ECO:0000256" key="1">
    <source>
        <dbReference type="SAM" id="Phobius"/>
    </source>
</evidence>
<dbReference type="RefSeq" id="WP_386778907.1">
    <property type="nucleotide sequence ID" value="NZ_JBHTLE010000009.1"/>
</dbReference>
<protein>
    <submittedName>
        <fullName evidence="2">Putative metal-binding membrane protein</fullName>
    </submittedName>
</protein>
<feature type="transmembrane region" description="Helical" evidence="1">
    <location>
        <begin position="24"/>
        <end position="41"/>
    </location>
</feature>
<name>A0A8J7GIM2_9ACTN</name>
<comment type="caution">
    <text evidence="2">The sequence shown here is derived from an EMBL/GenBank/DDBJ whole genome shotgun (WGS) entry which is preliminary data.</text>
</comment>
<dbReference type="EMBL" id="JADOUF010000001">
    <property type="protein sequence ID" value="MBG6137407.1"/>
    <property type="molecule type" value="Genomic_DNA"/>
</dbReference>
<feature type="transmembrane region" description="Helical" evidence="1">
    <location>
        <begin position="61"/>
        <end position="86"/>
    </location>
</feature>
<dbReference type="InterPro" id="IPR018688">
    <property type="entry name" value="PpoB2-like"/>
</dbReference>
<keyword evidence="3" id="KW-1185">Reference proteome</keyword>
<reference evidence="2" key="1">
    <citation type="submission" date="2020-11" db="EMBL/GenBank/DDBJ databases">
        <title>Sequencing the genomes of 1000 actinobacteria strains.</title>
        <authorList>
            <person name="Klenk H.-P."/>
        </authorList>
    </citation>
    <scope>NUCLEOTIDE SEQUENCE</scope>
    <source>
        <strain evidence="2">DSM 45356</strain>
    </source>
</reference>
<feature type="transmembrane region" description="Helical" evidence="1">
    <location>
        <begin position="98"/>
        <end position="118"/>
    </location>
</feature>
<dbReference type="AlphaFoldDB" id="A0A8J7GIM2"/>
<sequence length="270" mass="28500">MATSGGNGPATGLAPVYTAARARLGLVAALWVVAAVGWVWTARQMRGMDAGPWTSLGSLGWFLGVWTVMMAAMMFPSVAPTVALYARMTKRRSPLRPWLFSAGYLLTWTVAGLIAYTVGVTATRILGDALAWHNAGRALAGTTLIVAAIYEVTPLKDVCLGKCRSPLGVLLGSWREGNAGAVRMGARNGAWCVGCCWALMASLFALGVMSVPWMALVAGIIAVEKTVPWHRKVVTYATSAVLLVLGILVLVAPDMLPALVIPSGDRMPMS</sequence>
<evidence type="ECO:0000313" key="3">
    <source>
        <dbReference type="Proteomes" id="UP000622552"/>
    </source>
</evidence>
<proteinExistence type="predicted"/>
<dbReference type="Pfam" id="PF09948">
    <property type="entry name" value="PpoB2"/>
    <property type="match status" value="1"/>
</dbReference>
<keyword evidence="1" id="KW-0472">Membrane</keyword>
<keyword evidence="1" id="KW-1133">Transmembrane helix</keyword>
<gene>
    <name evidence="2" type="ORF">IW245_003601</name>
</gene>
<feature type="transmembrane region" description="Helical" evidence="1">
    <location>
        <begin position="233"/>
        <end position="252"/>
    </location>
</feature>